<dbReference type="EMBL" id="RBNJ01010083">
    <property type="protein sequence ID" value="RUS26605.1"/>
    <property type="molecule type" value="Genomic_DNA"/>
</dbReference>
<evidence type="ECO:0000256" key="1">
    <source>
        <dbReference type="SAM" id="MobiDB-lite"/>
    </source>
</evidence>
<evidence type="ECO:0000313" key="2">
    <source>
        <dbReference type="EMBL" id="RUS26605.1"/>
    </source>
</evidence>
<dbReference type="InterPro" id="IPR016098">
    <property type="entry name" value="CAP/MinC_C"/>
</dbReference>
<reference evidence="2 3" key="1">
    <citation type="journal article" date="2018" name="New Phytol.">
        <title>Phylogenomics of Endogonaceae and evolution of mycorrhizas within Mucoromycota.</title>
        <authorList>
            <person name="Chang Y."/>
            <person name="Desiro A."/>
            <person name="Na H."/>
            <person name="Sandor L."/>
            <person name="Lipzen A."/>
            <person name="Clum A."/>
            <person name="Barry K."/>
            <person name="Grigoriev I.V."/>
            <person name="Martin F.M."/>
            <person name="Stajich J.E."/>
            <person name="Smith M.E."/>
            <person name="Bonito G."/>
            <person name="Spatafora J.W."/>
        </authorList>
    </citation>
    <scope>NUCLEOTIDE SEQUENCE [LARGE SCALE GENOMIC DNA]</scope>
    <source>
        <strain evidence="2 3">AD002</strain>
    </source>
</reference>
<dbReference type="Proteomes" id="UP000274822">
    <property type="component" value="Unassembled WGS sequence"/>
</dbReference>
<gene>
    <name evidence="2" type="ORF">BC938DRAFT_470539</name>
</gene>
<accession>A0A433Q9Y9</accession>
<comment type="caution">
    <text evidence="2">The sequence shown here is derived from an EMBL/GenBank/DDBJ whole genome shotgun (WGS) entry which is preliminary data.</text>
</comment>
<name>A0A433Q9Y9_9FUNG</name>
<protein>
    <recommendedName>
        <fullName evidence="4">Adenylate cyclase-associated CAP C-terminal domain-containing protein</fullName>
    </recommendedName>
</protein>
<dbReference type="AlphaFoldDB" id="A0A433Q9Y9"/>
<organism evidence="2 3">
    <name type="scientific">Jimgerdemannia flammicorona</name>
    <dbReference type="NCBI Taxonomy" id="994334"/>
    <lineage>
        <taxon>Eukaryota</taxon>
        <taxon>Fungi</taxon>
        <taxon>Fungi incertae sedis</taxon>
        <taxon>Mucoromycota</taxon>
        <taxon>Mucoromycotina</taxon>
        <taxon>Endogonomycetes</taxon>
        <taxon>Endogonales</taxon>
        <taxon>Endogonaceae</taxon>
        <taxon>Jimgerdemannia</taxon>
    </lineage>
</organism>
<evidence type="ECO:0008006" key="4">
    <source>
        <dbReference type="Google" id="ProtNLM"/>
    </source>
</evidence>
<sequence length="197" mass="22065">MALRPDIVNLFQRTFDNVKYFVSSKNDDTTESHIRITSTTTVTNPSTKLYFKECKDKEYVIEAMSGKVMLDMCENTRFTFDGKIVTNVMEIFNGNNLDVKLPRCHAQFRRPRPLPLRRLGQGRATGRPVLDTATLPSLTPSTTQYVVRLTNETLVSEPLERNNGFPVVSRAAAETAGDQDDAEAAGGTSENWQTLGR</sequence>
<feature type="region of interest" description="Disordered" evidence="1">
    <location>
        <begin position="173"/>
        <end position="197"/>
    </location>
</feature>
<keyword evidence="3" id="KW-1185">Reference proteome</keyword>
<dbReference type="Gene3D" id="2.160.20.70">
    <property type="match status" value="1"/>
</dbReference>
<proteinExistence type="predicted"/>
<evidence type="ECO:0000313" key="3">
    <source>
        <dbReference type="Proteomes" id="UP000274822"/>
    </source>
</evidence>